<evidence type="ECO:0000256" key="5">
    <source>
        <dbReference type="ARBA" id="ARBA00022842"/>
    </source>
</evidence>
<gene>
    <name evidence="11" type="ORF">DDB_G0281789</name>
</gene>
<comment type="cofactor">
    <cofactor evidence="1">
        <name>Mg(2+)</name>
        <dbReference type="ChEBI" id="CHEBI:18420"/>
    </cofactor>
</comment>
<feature type="domain" description="Alpha-D-phosphohexomutase alpha/beta/alpha" evidence="9">
    <location>
        <begin position="172"/>
        <end position="264"/>
    </location>
</feature>
<protein>
    <recommendedName>
        <fullName evidence="13">Phosphoglucosamine mutase</fullName>
    </recommendedName>
</protein>
<comment type="similarity">
    <text evidence="2">Belongs to the phosphohexose mutase family.</text>
</comment>
<dbReference type="eggNOG" id="KOG1220">
    <property type="taxonomic scope" value="Eukaryota"/>
</dbReference>
<dbReference type="GeneID" id="8623256"/>
<dbReference type="HOGENOM" id="CLU_016950_7_1_1"/>
<keyword evidence="5" id="KW-0460">Magnesium</keyword>
<dbReference type="NCBIfam" id="TIGR03990">
    <property type="entry name" value="Arch_GlmM"/>
    <property type="match status" value="1"/>
</dbReference>
<dbReference type="OMA" id="SHNAMPD"/>
<proteinExistence type="inferred from homology"/>
<dbReference type="GO" id="GO:0046872">
    <property type="term" value="F:metal ion binding"/>
    <property type="evidence" value="ECO:0007669"/>
    <property type="project" value="UniProtKB-KW"/>
</dbReference>
<dbReference type="InterPro" id="IPR005843">
    <property type="entry name" value="A-D-PHexomutase_C"/>
</dbReference>
<dbReference type="GO" id="GO:0005975">
    <property type="term" value="P:carbohydrate metabolic process"/>
    <property type="evidence" value="ECO:0007669"/>
    <property type="project" value="InterPro"/>
</dbReference>
<dbReference type="SUPFAM" id="SSF55957">
    <property type="entry name" value="Phosphoglucomutase, C-terminal domain"/>
    <property type="match status" value="1"/>
</dbReference>
<evidence type="ECO:0000256" key="2">
    <source>
        <dbReference type="ARBA" id="ARBA00010231"/>
    </source>
</evidence>
<dbReference type="Pfam" id="PF02879">
    <property type="entry name" value="PGM_PMM_II"/>
    <property type="match status" value="1"/>
</dbReference>
<dbReference type="STRING" id="44689.Q54TE6"/>
<dbReference type="Pfam" id="PF02878">
    <property type="entry name" value="PGM_PMM_I"/>
    <property type="match status" value="1"/>
</dbReference>
<dbReference type="InterPro" id="IPR024086">
    <property type="entry name" value="GlmM_arc-type"/>
</dbReference>
<dbReference type="InterPro" id="IPR005846">
    <property type="entry name" value="A-D-PHexomutase_a/b/a-III"/>
</dbReference>
<evidence type="ECO:0008006" key="13">
    <source>
        <dbReference type="Google" id="ProtNLM"/>
    </source>
</evidence>
<dbReference type="RefSeq" id="XP_640645.1">
    <property type="nucleotide sequence ID" value="XM_635553.1"/>
</dbReference>
<keyword evidence="12" id="KW-1185">Reference proteome</keyword>
<feature type="domain" description="Alpha-D-phosphohexomutase alpha/beta/alpha" evidence="8">
    <location>
        <begin position="9"/>
        <end position="132"/>
    </location>
</feature>
<organism evidence="11 12">
    <name type="scientific">Dictyostelium discoideum</name>
    <name type="common">Social amoeba</name>
    <dbReference type="NCBI Taxonomy" id="44689"/>
    <lineage>
        <taxon>Eukaryota</taxon>
        <taxon>Amoebozoa</taxon>
        <taxon>Evosea</taxon>
        <taxon>Eumycetozoa</taxon>
        <taxon>Dictyostelia</taxon>
        <taxon>Dictyosteliales</taxon>
        <taxon>Dictyosteliaceae</taxon>
        <taxon>Dictyostelium</taxon>
    </lineage>
</organism>
<evidence type="ECO:0000259" key="9">
    <source>
        <dbReference type="Pfam" id="PF02879"/>
    </source>
</evidence>
<dbReference type="FunFam" id="3.40.120.10:FF:000020">
    <property type="entry name" value="Phosphoglucosamine mutase"/>
    <property type="match status" value="1"/>
</dbReference>
<dbReference type="GO" id="GO:0006048">
    <property type="term" value="P:UDP-N-acetylglucosamine biosynthetic process"/>
    <property type="evidence" value="ECO:0000318"/>
    <property type="project" value="GO_Central"/>
</dbReference>
<dbReference type="GO" id="GO:0004615">
    <property type="term" value="F:phosphomannomutase activity"/>
    <property type="evidence" value="ECO:0000318"/>
    <property type="project" value="GO_Central"/>
</dbReference>
<keyword evidence="3" id="KW-0597">Phosphoprotein</keyword>
<dbReference type="PaxDb" id="44689-DDB0204675"/>
<evidence type="ECO:0000256" key="3">
    <source>
        <dbReference type="ARBA" id="ARBA00022553"/>
    </source>
</evidence>
<dbReference type="KEGG" id="ddi:DDB_G0281789"/>
<dbReference type="PhylomeDB" id="Q54TE6"/>
<evidence type="ECO:0000256" key="4">
    <source>
        <dbReference type="ARBA" id="ARBA00022723"/>
    </source>
</evidence>
<dbReference type="InterPro" id="IPR050060">
    <property type="entry name" value="Phosphoglucosamine_mutase"/>
</dbReference>
<keyword evidence="4" id="KW-0479">Metal-binding</keyword>
<dbReference type="Gene3D" id="3.40.120.10">
    <property type="entry name" value="Alpha-D-Glucose-1,6-Bisphosphate, subunit A, domain 3"/>
    <property type="match status" value="3"/>
</dbReference>
<feature type="domain" description="Alpha-D-phosphohexomutase C-terminal" evidence="7">
    <location>
        <begin position="417"/>
        <end position="461"/>
    </location>
</feature>
<dbReference type="CDD" id="cd05803">
    <property type="entry name" value="PGM_like4"/>
    <property type="match status" value="1"/>
</dbReference>
<accession>Q54TE6</accession>
<sequence>MSHMIRSISGVRGVVGADQSWTPTLVANHIIAFTQLLESSHYNQNQKKIVVGRDSRVSGPWFEMITNGSLISRGYQVIHIDIASTPTVQYMVEKTKSSGGIVITSSHNPIEWNGLKFIGPDGLFIAPKECEILFSMADKPEEFKFSGYDQLGKIEKCVDANQQHVGAILSLAFLDISKIRERRFKVCLDSVNGAGGPIMSYLLTQLNCEVIGINLETTGLFAHTPEPVPSNLGQLCEMVVKYKADFGIAVDPDVDRCVFIDEHGKPLGEEYTLAMAVELVLGDCGRRGNVCKNLSSSRAIDDICKKYESQVICAPVGEIQVAKKMQQVNAVIGGEGNGGVMLPDIHIGRDAPVAATLALQLMANRYSQAPSISKLKETLPTYEIVKLKAGIEGLDPDSILAEYTSQFINKPGVVINQEDGLKIDSQDWWVHLRKSNTEHIIRVIAEAKSVKEATDIATKFIQEIESKRK</sequence>
<dbReference type="VEuPathDB" id="AmoebaDB:DDB_G0281789"/>
<evidence type="ECO:0000259" key="10">
    <source>
        <dbReference type="Pfam" id="PF02880"/>
    </source>
</evidence>
<dbReference type="InterPro" id="IPR036900">
    <property type="entry name" value="A-D-PHexomutase_C_sf"/>
</dbReference>
<dbReference type="PRINTS" id="PR00509">
    <property type="entry name" value="PGMPMM"/>
</dbReference>
<name>Q54TE6_DICDI</name>
<dbReference type="FunFam" id="3.40.120.10:FF:000001">
    <property type="entry name" value="Phosphoglucosamine mutase"/>
    <property type="match status" value="1"/>
</dbReference>
<dbReference type="EMBL" id="AAFI02000042">
    <property type="protein sequence ID" value="EAL66656.1"/>
    <property type="molecule type" value="Genomic_DNA"/>
</dbReference>
<evidence type="ECO:0000256" key="1">
    <source>
        <dbReference type="ARBA" id="ARBA00001946"/>
    </source>
</evidence>
<dbReference type="PANTHER" id="PTHR42946:SF1">
    <property type="entry name" value="PHOSPHOGLUCOMUTASE (ALPHA-D-GLUCOSE-1,6-BISPHOSPHATE-DEPENDENT)"/>
    <property type="match status" value="1"/>
</dbReference>
<feature type="domain" description="Alpha-D-phosphohexomutase alpha/beta/alpha" evidence="10">
    <location>
        <begin position="275"/>
        <end position="375"/>
    </location>
</feature>
<evidence type="ECO:0000259" key="7">
    <source>
        <dbReference type="Pfam" id="PF00408"/>
    </source>
</evidence>
<dbReference type="GO" id="GO:0005829">
    <property type="term" value="C:cytosol"/>
    <property type="evidence" value="ECO:0000318"/>
    <property type="project" value="GO_Central"/>
</dbReference>
<evidence type="ECO:0000256" key="6">
    <source>
        <dbReference type="ARBA" id="ARBA00023235"/>
    </source>
</evidence>
<evidence type="ECO:0000313" key="12">
    <source>
        <dbReference type="Proteomes" id="UP000002195"/>
    </source>
</evidence>
<dbReference type="InterPro" id="IPR005845">
    <property type="entry name" value="A-D-PHexomutase_a/b/a-II"/>
</dbReference>
<dbReference type="PANTHER" id="PTHR42946">
    <property type="entry name" value="PHOSPHOHEXOSE MUTASE"/>
    <property type="match status" value="1"/>
</dbReference>
<dbReference type="InterPro" id="IPR005841">
    <property type="entry name" value="Alpha-D-phosphohexomutase_SF"/>
</dbReference>
<keyword evidence="6" id="KW-0413">Isomerase</keyword>
<dbReference type="SUPFAM" id="SSF53738">
    <property type="entry name" value="Phosphoglucomutase, first 3 domains"/>
    <property type="match status" value="3"/>
</dbReference>
<dbReference type="Pfam" id="PF02880">
    <property type="entry name" value="PGM_PMM_III"/>
    <property type="match status" value="1"/>
</dbReference>
<dbReference type="SMR" id="Q54TE6"/>
<evidence type="ECO:0000259" key="8">
    <source>
        <dbReference type="Pfam" id="PF02878"/>
    </source>
</evidence>
<dbReference type="FunCoup" id="Q54TE6">
    <property type="interactions" value="110"/>
</dbReference>
<dbReference type="InterPro" id="IPR005844">
    <property type="entry name" value="A-D-PHexomutase_a/b/a-I"/>
</dbReference>
<dbReference type="dictyBase" id="DDB_G0281789"/>
<dbReference type="Proteomes" id="UP000002195">
    <property type="component" value="Unassembled WGS sequence"/>
</dbReference>
<dbReference type="AlphaFoldDB" id="Q54TE6"/>
<dbReference type="InParanoid" id="Q54TE6"/>
<dbReference type="Gene3D" id="3.30.310.50">
    <property type="entry name" value="Alpha-D-phosphohexomutase, C-terminal domain"/>
    <property type="match status" value="1"/>
</dbReference>
<evidence type="ECO:0000313" key="11">
    <source>
        <dbReference type="EMBL" id="EAL66656.1"/>
    </source>
</evidence>
<dbReference type="GO" id="GO:0008966">
    <property type="term" value="F:phosphoglucosamine mutase activity"/>
    <property type="evidence" value="ECO:0000318"/>
    <property type="project" value="GO_Central"/>
</dbReference>
<comment type="caution">
    <text evidence="11">The sequence shown here is derived from an EMBL/GenBank/DDBJ whole genome shotgun (WGS) entry which is preliminary data.</text>
</comment>
<dbReference type="InterPro" id="IPR016055">
    <property type="entry name" value="A-D-PHexomutase_a/b/a-I/II/III"/>
</dbReference>
<dbReference type="Pfam" id="PF00408">
    <property type="entry name" value="PGM_PMM_IV"/>
    <property type="match status" value="1"/>
</dbReference>
<reference evidence="11 12" key="1">
    <citation type="journal article" date="2005" name="Nature">
        <title>The genome of the social amoeba Dictyostelium discoideum.</title>
        <authorList>
            <consortium name="The Dictyostelium discoideum Sequencing Consortium"/>
            <person name="Eichinger L."/>
            <person name="Pachebat J.A."/>
            <person name="Glockner G."/>
            <person name="Rajandream M.A."/>
            <person name="Sucgang R."/>
            <person name="Berriman M."/>
            <person name="Song J."/>
            <person name="Olsen R."/>
            <person name="Szafranski K."/>
            <person name="Xu Q."/>
            <person name="Tunggal B."/>
            <person name="Kummerfeld S."/>
            <person name="Madera M."/>
            <person name="Konfortov B.A."/>
            <person name="Rivero F."/>
            <person name="Bankier A.T."/>
            <person name="Lehmann R."/>
            <person name="Hamlin N."/>
            <person name="Davies R."/>
            <person name="Gaudet P."/>
            <person name="Fey P."/>
            <person name="Pilcher K."/>
            <person name="Chen G."/>
            <person name="Saunders D."/>
            <person name="Sodergren E."/>
            <person name="Davis P."/>
            <person name="Kerhornou A."/>
            <person name="Nie X."/>
            <person name="Hall N."/>
            <person name="Anjard C."/>
            <person name="Hemphill L."/>
            <person name="Bason N."/>
            <person name="Farbrother P."/>
            <person name="Desany B."/>
            <person name="Just E."/>
            <person name="Morio T."/>
            <person name="Rost R."/>
            <person name="Churcher C."/>
            <person name="Cooper J."/>
            <person name="Haydock S."/>
            <person name="van Driessche N."/>
            <person name="Cronin A."/>
            <person name="Goodhead I."/>
            <person name="Muzny D."/>
            <person name="Mourier T."/>
            <person name="Pain A."/>
            <person name="Lu M."/>
            <person name="Harper D."/>
            <person name="Lindsay R."/>
            <person name="Hauser H."/>
            <person name="James K."/>
            <person name="Quiles M."/>
            <person name="Madan Babu M."/>
            <person name="Saito T."/>
            <person name="Buchrieser C."/>
            <person name="Wardroper A."/>
            <person name="Felder M."/>
            <person name="Thangavelu M."/>
            <person name="Johnson D."/>
            <person name="Knights A."/>
            <person name="Loulseged H."/>
            <person name="Mungall K."/>
            <person name="Oliver K."/>
            <person name="Price C."/>
            <person name="Quail M.A."/>
            <person name="Urushihara H."/>
            <person name="Hernandez J."/>
            <person name="Rabbinowitsch E."/>
            <person name="Steffen D."/>
            <person name="Sanders M."/>
            <person name="Ma J."/>
            <person name="Kohara Y."/>
            <person name="Sharp S."/>
            <person name="Simmonds M."/>
            <person name="Spiegler S."/>
            <person name="Tivey A."/>
            <person name="Sugano S."/>
            <person name="White B."/>
            <person name="Walker D."/>
            <person name="Woodward J."/>
            <person name="Winckler T."/>
            <person name="Tanaka Y."/>
            <person name="Shaulsky G."/>
            <person name="Schleicher M."/>
            <person name="Weinstock G."/>
            <person name="Rosenthal A."/>
            <person name="Cox E.C."/>
            <person name="Chisholm R.L."/>
            <person name="Gibbs R."/>
            <person name="Loomis W.F."/>
            <person name="Platzer M."/>
            <person name="Kay R.R."/>
            <person name="Williams J."/>
            <person name="Dear P.H."/>
            <person name="Noegel A.A."/>
            <person name="Barrell B."/>
            <person name="Kuspa A."/>
        </authorList>
    </citation>
    <scope>NUCLEOTIDE SEQUENCE [LARGE SCALE GENOMIC DNA]</scope>
    <source>
        <strain evidence="11 12">AX4</strain>
    </source>
</reference>